<feature type="domain" description="HTH deoR-type" evidence="4">
    <location>
        <begin position="18"/>
        <end position="52"/>
    </location>
</feature>
<keyword evidence="2" id="KW-0804">Transcription</keyword>
<evidence type="ECO:0000259" key="4">
    <source>
        <dbReference type="Pfam" id="PF08220"/>
    </source>
</evidence>
<dbReference type="PANTHER" id="PTHR30154">
    <property type="entry name" value="LEUCINE-RESPONSIVE REGULATORY PROTEIN"/>
    <property type="match status" value="1"/>
</dbReference>
<feature type="domain" description="Transcription regulator AsnC/Lrp ligand binding" evidence="3">
    <location>
        <begin position="78"/>
        <end position="145"/>
    </location>
</feature>
<keyword evidence="1" id="KW-0805">Transcription regulation</keyword>
<dbReference type="InterPro" id="IPR011008">
    <property type="entry name" value="Dimeric_a/b-barrel"/>
</dbReference>
<reference evidence="5" key="1">
    <citation type="journal article" date="2014" name="Front. Microbiol.">
        <title>High frequency of phylogenetically diverse reductive dehalogenase-homologous genes in deep subseafloor sedimentary metagenomes.</title>
        <authorList>
            <person name="Kawai M."/>
            <person name="Futagami T."/>
            <person name="Toyoda A."/>
            <person name="Takaki Y."/>
            <person name="Nishi S."/>
            <person name="Hori S."/>
            <person name="Arai W."/>
            <person name="Tsubouchi T."/>
            <person name="Morono Y."/>
            <person name="Uchiyama I."/>
            <person name="Ito T."/>
            <person name="Fujiyama A."/>
            <person name="Inagaki F."/>
            <person name="Takami H."/>
        </authorList>
    </citation>
    <scope>NUCLEOTIDE SEQUENCE</scope>
    <source>
        <strain evidence="5">Expedition CK06-06</strain>
    </source>
</reference>
<evidence type="ECO:0000259" key="3">
    <source>
        <dbReference type="Pfam" id="PF01037"/>
    </source>
</evidence>
<dbReference type="SUPFAM" id="SSF46785">
    <property type="entry name" value="Winged helix' DNA-binding domain"/>
    <property type="match status" value="1"/>
</dbReference>
<dbReference type="SMART" id="SM00344">
    <property type="entry name" value="HTH_ASNC"/>
    <property type="match status" value="1"/>
</dbReference>
<feature type="non-terminal residue" evidence="5">
    <location>
        <position position="169"/>
    </location>
</feature>
<dbReference type="Gene3D" id="3.30.70.920">
    <property type="match status" value="1"/>
</dbReference>
<dbReference type="InterPro" id="IPR001034">
    <property type="entry name" value="DeoR_HTH"/>
</dbReference>
<name>X1PNH1_9ZZZZ</name>
<dbReference type="Pfam" id="PF01037">
    <property type="entry name" value="AsnC_trans_reg"/>
    <property type="match status" value="1"/>
</dbReference>
<gene>
    <name evidence="5" type="ORF">S06H3_40824</name>
</gene>
<dbReference type="GO" id="GO:0003700">
    <property type="term" value="F:DNA-binding transcription factor activity"/>
    <property type="evidence" value="ECO:0007669"/>
    <property type="project" value="InterPro"/>
</dbReference>
<proteinExistence type="predicted"/>
<comment type="caution">
    <text evidence="5">The sequence shown here is derived from an EMBL/GenBank/DDBJ whole genome shotgun (WGS) entry which is preliminary data.</text>
</comment>
<dbReference type="SUPFAM" id="SSF54909">
    <property type="entry name" value="Dimeric alpha+beta barrel"/>
    <property type="match status" value="1"/>
</dbReference>
<protein>
    <submittedName>
        <fullName evidence="5">Uncharacterized protein</fullName>
    </submittedName>
</protein>
<dbReference type="Pfam" id="PF08220">
    <property type="entry name" value="HTH_DeoR"/>
    <property type="match status" value="1"/>
</dbReference>
<dbReference type="AlphaFoldDB" id="X1PNH1"/>
<evidence type="ECO:0000256" key="1">
    <source>
        <dbReference type="ARBA" id="ARBA00023015"/>
    </source>
</evidence>
<dbReference type="InterPro" id="IPR019888">
    <property type="entry name" value="Tscrpt_reg_AsnC-like"/>
</dbReference>
<organism evidence="5">
    <name type="scientific">marine sediment metagenome</name>
    <dbReference type="NCBI Taxonomy" id="412755"/>
    <lineage>
        <taxon>unclassified sequences</taxon>
        <taxon>metagenomes</taxon>
        <taxon>ecological metagenomes</taxon>
    </lineage>
</organism>
<dbReference type="EMBL" id="BARV01025092">
    <property type="protein sequence ID" value="GAI40570.1"/>
    <property type="molecule type" value="Genomic_DNA"/>
</dbReference>
<dbReference type="GO" id="GO:0005829">
    <property type="term" value="C:cytosol"/>
    <property type="evidence" value="ECO:0007669"/>
    <property type="project" value="TreeGrafter"/>
</dbReference>
<evidence type="ECO:0000256" key="2">
    <source>
        <dbReference type="ARBA" id="ARBA00023163"/>
    </source>
</evidence>
<dbReference type="PANTHER" id="PTHR30154:SF34">
    <property type="entry name" value="TRANSCRIPTIONAL REGULATOR AZLB"/>
    <property type="match status" value="1"/>
</dbReference>
<dbReference type="Gene3D" id="1.10.10.10">
    <property type="entry name" value="Winged helix-like DNA-binding domain superfamily/Winged helix DNA-binding domain"/>
    <property type="match status" value="1"/>
</dbReference>
<dbReference type="InterPro" id="IPR036388">
    <property type="entry name" value="WH-like_DNA-bd_sf"/>
</dbReference>
<dbReference type="GO" id="GO:0043200">
    <property type="term" value="P:response to amino acid"/>
    <property type="evidence" value="ECO:0007669"/>
    <property type="project" value="TreeGrafter"/>
</dbReference>
<dbReference type="InterPro" id="IPR019887">
    <property type="entry name" value="Tscrpt_reg_AsnC/Lrp_C"/>
</dbReference>
<dbReference type="GO" id="GO:0043565">
    <property type="term" value="F:sequence-specific DNA binding"/>
    <property type="evidence" value="ECO:0007669"/>
    <property type="project" value="TreeGrafter"/>
</dbReference>
<sequence>MPTMKTHTKWEAMDELDQKLLNELERRGFQSTTTLAHCFDVGERTIRRRIGNMLSEDIIRIIALPNFPLLGYRAWAKIGIKVEAGYLSSVARRLVEHPRIYLVACALGRFEIIIAVNFKTTDGLMHFFNSELTKVKGIRGTEAMMLVYPSKYYNFSWPMPKFKKGKDGE</sequence>
<dbReference type="InterPro" id="IPR036390">
    <property type="entry name" value="WH_DNA-bd_sf"/>
</dbReference>
<accession>X1PNH1</accession>
<evidence type="ECO:0000313" key="5">
    <source>
        <dbReference type="EMBL" id="GAI40570.1"/>
    </source>
</evidence>